<dbReference type="Pfam" id="PF00348">
    <property type="entry name" value="polyprenyl_synt"/>
    <property type="match status" value="1"/>
</dbReference>
<evidence type="ECO:0000256" key="2">
    <source>
        <dbReference type="ARBA" id="ARBA00006706"/>
    </source>
</evidence>
<organism evidence="13 14">
    <name type="scientific">Syntrophomonas wolfei subsp. wolfei (strain DSM 2245B / Goettingen)</name>
    <dbReference type="NCBI Taxonomy" id="335541"/>
    <lineage>
        <taxon>Bacteria</taxon>
        <taxon>Bacillati</taxon>
        <taxon>Bacillota</taxon>
        <taxon>Clostridia</taxon>
        <taxon>Eubacteriales</taxon>
        <taxon>Syntrophomonadaceae</taxon>
        <taxon>Syntrophomonas</taxon>
    </lineage>
</organism>
<dbReference type="CDD" id="cd00685">
    <property type="entry name" value="Trans_IPPS_HT"/>
    <property type="match status" value="1"/>
</dbReference>
<dbReference type="NCBIfam" id="NF045485">
    <property type="entry name" value="FPPsyn"/>
    <property type="match status" value="1"/>
</dbReference>
<dbReference type="Gene3D" id="1.10.600.10">
    <property type="entry name" value="Farnesyl Diphosphate Synthase"/>
    <property type="match status" value="1"/>
</dbReference>
<dbReference type="SFLD" id="SFLDG01017">
    <property type="entry name" value="Polyprenyl_Transferase_Like"/>
    <property type="match status" value="1"/>
</dbReference>
<dbReference type="eggNOG" id="COG0142">
    <property type="taxonomic scope" value="Bacteria"/>
</dbReference>
<evidence type="ECO:0000256" key="6">
    <source>
        <dbReference type="ARBA" id="ARBA00022723"/>
    </source>
</evidence>
<dbReference type="KEGG" id="swo:Swol_0569"/>
<dbReference type="InterPro" id="IPR033749">
    <property type="entry name" value="Polyprenyl_synt_CS"/>
</dbReference>
<reference evidence="14" key="1">
    <citation type="journal article" date="2010" name="Environ. Microbiol.">
        <title>The genome of Syntrophomonas wolfei: new insights into syntrophic metabolism and biohydrogen production.</title>
        <authorList>
            <person name="Sieber J.R."/>
            <person name="Sims D.R."/>
            <person name="Han C."/>
            <person name="Kim E."/>
            <person name="Lykidis A."/>
            <person name="Lapidus A.L."/>
            <person name="McDonnald E."/>
            <person name="Rohlin L."/>
            <person name="Culley D.E."/>
            <person name="Gunsalus R."/>
            <person name="McInerney M.J."/>
        </authorList>
    </citation>
    <scope>NUCLEOTIDE SEQUENCE [LARGE SCALE GENOMIC DNA]</scope>
    <source>
        <strain evidence="14">DSM 2245B / Goettingen</strain>
    </source>
</reference>
<evidence type="ECO:0000256" key="12">
    <source>
        <dbReference type="RuleBase" id="RU004466"/>
    </source>
</evidence>
<evidence type="ECO:0000313" key="14">
    <source>
        <dbReference type="Proteomes" id="UP000001968"/>
    </source>
</evidence>
<evidence type="ECO:0000256" key="8">
    <source>
        <dbReference type="ARBA" id="ARBA00023229"/>
    </source>
</evidence>
<keyword evidence="8" id="KW-0414">Isoprene biosynthesis</keyword>
<dbReference type="PANTHER" id="PTHR43281">
    <property type="entry name" value="FARNESYL DIPHOSPHATE SYNTHASE"/>
    <property type="match status" value="1"/>
</dbReference>
<keyword evidence="7" id="KW-0460">Magnesium</keyword>
<dbReference type="GO" id="GO:0046872">
    <property type="term" value="F:metal ion binding"/>
    <property type="evidence" value="ECO:0007669"/>
    <property type="project" value="UniProtKB-KW"/>
</dbReference>
<comment type="cofactor">
    <cofactor evidence="1">
        <name>Mg(2+)</name>
        <dbReference type="ChEBI" id="CHEBI:18420"/>
    </cofactor>
</comment>
<dbReference type="InterPro" id="IPR008949">
    <property type="entry name" value="Isoprenoid_synthase_dom_sf"/>
</dbReference>
<dbReference type="PROSITE" id="PS00723">
    <property type="entry name" value="POLYPRENYL_SYNTHASE_1"/>
    <property type="match status" value="1"/>
</dbReference>
<dbReference type="PANTHER" id="PTHR43281:SF1">
    <property type="entry name" value="FARNESYL DIPHOSPHATE SYNTHASE"/>
    <property type="match status" value="1"/>
</dbReference>
<dbReference type="InterPro" id="IPR000092">
    <property type="entry name" value="Polyprenyl_synt"/>
</dbReference>
<comment type="similarity">
    <text evidence="2 12">Belongs to the FPP/GGPP synthase family.</text>
</comment>
<keyword evidence="14" id="KW-1185">Reference proteome</keyword>
<evidence type="ECO:0000313" key="13">
    <source>
        <dbReference type="EMBL" id="ABI67902.1"/>
    </source>
</evidence>
<evidence type="ECO:0000256" key="10">
    <source>
        <dbReference type="ARBA" id="ARBA00032873"/>
    </source>
</evidence>
<sequence>MNFDLEHFQEEIRQRKEFVDNCLIGCLLSPDSDPPLIHQAMHYAIFNGGKRLRPIMVLEGAKIAGGEAEQAIPVACALEMIHSYSLVHDDLPCMDDDDFRRGQPTCHRVFGEANAVLTGDALLTAAFELLSEKNSVSGIKPDTTLRVIAEIARASGSRGMIGGQILDLEAEGKIIDYESLRKLHCLKTGQLFRAALRTGAIVGGIGEKGLLALSDYADNFGLAFQISDDILDVQGDAALTGKSMGSDARKEKNTYPSLLGLEKSRQLLEESIATCLQSLELFGPEAEFLRQLACYTLYRKS</sequence>
<comment type="catalytic activity">
    <reaction evidence="11">
        <text>isopentenyl diphosphate + (2E)-geranyl diphosphate = (2E,6E)-farnesyl diphosphate + diphosphate</text>
        <dbReference type="Rhea" id="RHEA:19361"/>
        <dbReference type="ChEBI" id="CHEBI:33019"/>
        <dbReference type="ChEBI" id="CHEBI:58057"/>
        <dbReference type="ChEBI" id="CHEBI:128769"/>
        <dbReference type="ChEBI" id="CHEBI:175763"/>
        <dbReference type="EC" id="2.5.1.10"/>
    </reaction>
</comment>
<dbReference type="PROSITE" id="PS00444">
    <property type="entry name" value="POLYPRENYL_SYNTHASE_2"/>
    <property type="match status" value="1"/>
</dbReference>
<evidence type="ECO:0000256" key="5">
    <source>
        <dbReference type="ARBA" id="ARBA00022679"/>
    </source>
</evidence>
<dbReference type="SUPFAM" id="SSF48576">
    <property type="entry name" value="Terpenoid synthases"/>
    <property type="match status" value="1"/>
</dbReference>
<proteinExistence type="inferred from homology"/>
<dbReference type="GO" id="GO:0005737">
    <property type="term" value="C:cytoplasm"/>
    <property type="evidence" value="ECO:0007669"/>
    <property type="project" value="UniProtKB-ARBA"/>
</dbReference>
<dbReference type="GO" id="GO:0016114">
    <property type="term" value="P:terpenoid biosynthetic process"/>
    <property type="evidence" value="ECO:0007669"/>
    <property type="project" value="UniProtKB-ARBA"/>
</dbReference>
<dbReference type="InterPro" id="IPR053378">
    <property type="entry name" value="Prenyl_diphosphate_synthase"/>
</dbReference>
<dbReference type="FunFam" id="1.10.600.10:FF:000001">
    <property type="entry name" value="Geranylgeranyl diphosphate synthase"/>
    <property type="match status" value="1"/>
</dbReference>
<dbReference type="OrthoDB" id="9805316at2"/>
<accession>Q0AZF2</accession>
<keyword evidence="6" id="KW-0479">Metal-binding</keyword>
<evidence type="ECO:0000256" key="4">
    <source>
        <dbReference type="ARBA" id="ARBA00015100"/>
    </source>
</evidence>
<evidence type="ECO:0000256" key="11">
    <source>
        <dbReference type="ARBA" id="ARBA00049399"/>
    </source>
</evidence>
<gene>
    <name evidence="13" type="ordered locus">Swol_0569</name>
</gene>
<evidence type="ECO:0000256" key="3">
    <source>
        <dbReference type="ARBA" id="ARBA00012439"/>
    </source>
</evidence>
<dbReference type="RefSeq" id="WP_011640007.1">
    <property type="nucleotide sequence ID" value="NC_008346.1"/>
</dbReference>
<evidence type="ECO:0000256" key="1">
    <source>
        <dbReference type="ARBA" id="ARBA00001946"/>
    </source>
</evidence>
<dbReference type="EC" id="2.5.1.10" evidence="3"/>
<dbReference type="HOGENOM" id="CLU_014015_0_0_9"/>
<protein>
    <recommendedName>
        <fullName evidence="4">Farnesyl diphosphate synthase</fullName>
        <ecNumber evidence="3">2.5.1.10</ecNumber>
    </recommendedName>
    <alternativeName>
        <fullName evidence="10">(2E,6E)-farnesyl diphosphate synthase</fullName>
    </alternativeName>
    <alternativeName>
        <fullName evidence="9">Geranyltranstransferase</fullName>
    </alternativeName>
</protein>
<evidence type="ECO:0000256" key="7">
    <source>
        <dbReference type="ARBA" id="ARBA00022842"/>
    </source>
</evidence>
<dbReference type="Proteomes" id="UP000001968">
    <property type="component" value="Chromosome"/>
</dbReference>
<dbReference type="STRING" id="335541.Swol_0569"/>
<evidence type="ECO:0000256" key="9">
    <source>
        <dbReference type="ARBA" id="ARBA00032380"/>
    </source>
</evidence>
<dbReference type="AlphaFoldDB" id="Q0AZF2"/>
<keyword evidence="5 12" id="KW-0808">Transferase</keyword>
<dbReference type="GO" id="GO:0004337">
    <property type="term" value="F:(2E,6E)-farnesyl diphosphate synthase activity"/>
    <property type="evidence" value="ECO:0007669"/>
    <property type="project" value="UniProtKB-EC"/>
</dbReference>
<dbReference type="EMBL" id="CP000448">
    <property type="protein sequence ID" value="ABI67902.1"/>
    <property type="molecule type" value="Genomic_DNA"/>
</dbReference>
<dbReference type="SFLD" id="SFLDS00005">
    <property type="entry name" value="Isoprenoid_Synthase_Type_I"/>
    <property type="match status" value="1"/>
</dbReference>
<name>Q0AZF2_SYNWW</name>